<gene>
    <name evidence="2" type="ORF">GCM10009102_16570</name>
</gene>
<dbReference type="Proteomes" id="UP001500238">
    <property type="component" value="Unassembled WGS sequence"/>
</dbReference>
<evidence type="ECO:0000313" key="3">
    <source>
        <dbReference type="Proteomes" id="UP001500238"/>
    </source>
</evidence>
<name>A0ABP3T2G3_9SPHN</name>
<evidence type="ECO:0000313" key="2">
    <source>
        <dbReference type="EMBL" id="GAA0667245.1"/>
    </source>
</evidence>
<protein>
    <recommendedName>
        <fullName evidence="4">Type II toxin-antitoxin system VapB family antitoxin</fullName>
    </recommendedName>
</protein>
<proteinExistence type="predicted"/>
<feature type="coiled-coil region" evidence="1">
    <location>
        <begin position="21"/>
        <end position="48"/>
    </location>
</feature>
<dbReference type="InterPro" id="IPR019239">
    <property type="entry name" value="VapB_antitoxin"/>
</dbReference>
<dbReference type="RefSeq" id="WP_163959218.1">
    <property type="nucleotide sequence ID" value="NZ_BAAAES010000008.1"/>
</dbReference>
<accession>A0ABP3T2G3</accession>
<dbReference type="Pfam" id="PF09957">
    <property type="entry name" value="VapB_antitoxin"/>
    <property type="match status" value="1"/>
</dbReference>
<evidence type="ECO:0000256" key="1">
    <source>
        <dbReference type="SAM" id="Coils"/>
    </source>
</evidence>
<dbReference type="EMBL" id="BAAAES010000008">
    <property type="protein sequence ID" value="GAA0667245.1"/>
    <property type="molecule type" value="Genomic_DNA"/>
</dbReference>
<evidence type="ECO:0008006" key="4">
    <source>
        <dbReference type="Google" id="ProtNLM"/>
    </source>
</evidence>
<sequence length="108" mass="11921">MRTNIEIDDALMAEVMETFGVKTKREAVERAMREAVRIKRQLQALDGLRGIGWDGDLDDMRTSKYIPAGWSSSSIPACGSICPPIGQRVKPWRCAISPHKADVFGSAT</sequence>
<reference evidence="3" key="1">
    <citation type="journal article" date="2019" name="Int. J. Syst. Evol. Microbiol.">
        <title>The Global Catalogue of Microorganisms (GCM) 10K type strain sequencing project: providing services to taxonomists for standard genome sequencing and annotation.</title>
        <authorList>
            <consortium name="The Broad Institute Genomics Platform"/>
            <consortium name="The Broad Institute Genome Sequencing Center for Infectious Disease"/>
            <person name="Wu L."/>
            <person name="Ma J."/>
        </authorList>
    </citation>
    <scope>NUCLEOTIDE SEQUENCE [LARGE SCALE GENOMIC DNA]</scope>
    <source>
        <strain evidence="3">JCM 14603</strain>
    </source>
</reference>
<comment type="caution">
    <text evidence="2">The sequence shown here is derived from an EMBL/GenBank/DDBJ whole genome shotgun (WGS) entry which is preliminary data.</text>
</comment>
<keyword evidence="3" id="KW-1185">Reference proteome</keyword>
<keyword evidence="1" id="KW-0175">Coiled coil</keyword>
<organism evidence="2 3">
    <name type="scientific">Sphingomonas insulae</name>
    <dbReference type="NCBI Taxonomy" id="424800"/>
    <lineage>
        <taxon>Bacteria</taxon>
        <taxon>Pseudomonadati</taxon>
        <taxon>Pseudomonadota</taxon>
        <taxon>Alphaproteobacteria</taxon>
        <taxon>Sphingomonadales</taxon>
        <taxon>Sphingomonadaceae</taxon>
        <taxon>Sphingomonas</taxon>
    </lineage>
</organism>